<gene>
    <name evidence="1" type="ORF">BW897_06950</name>
</gene>
<comment type="caution">
    <text evidence="1">The sequence shown here is derived from an EMBL/GenBank/DDBJ whole genome shotgun (WGS) entry which is preliminary data.</text>
</comment>
<proteinExistence type="predicted"/>
<evidence type="ECO:0000313" key="2">
    <source>
        <dbReference type="Proteomes" id="UP000190906"/>
    </source>
</evidence>
<dbReference type="AlphaFoldDB" id="A0A1S9TTE8"/>
<protein>
    <submittedName>
        <fullName evidence="1">NADH dehydrogenase</fullName>
    </submittedName>
</protein>
<dbReference type="EMBL" id="MUAJ01000004">
    <property type="protein sequence ID" value="OOR13313.1"/>
    <property type="molecule type" value="Genomic_DNA"/>
</dbReference>
<organism evidence="1 2">
    <name type="scientific">Bacillus cereus</name>
    <dbReference type="NCBI Taxonomy" id="1396"/>
    <lineage>
        <taxon>Bacteria</taxon>
        <taxon>Bacillati</taxon>
        <taxon>Bacillota</taxon>
        <taxon>Bacilli</taxon>
        <taxon>Bacillales</taxon>
        <taxon>Bacillaceae</taxon>
        <taxon>Bacillus</taxon>
        <taxon>Bacillus cereus group</taxon>
    </lineage>
</organism>
<evidence type="ECO:0000313" key="1">
    <source>
        <dbReference type="EMBL" id="OOR13313.1"/>
    </source>
</evidence>
<dbReference type="Proteomes" id="UP000190906">
    <property type="component" value="Unassembled WGS sequence"/>
</dbReference>
<sequence length="36" mass="4145">MTKEEIVKMFLNTVGEVEPEKLDGYIEEIKKNSQSS</sequence>
<accession>A0A1S9TTE8</accession>
<reference evidence="1 2" key="1">
    <citation type="submission" date="2017-01" db="EMBL/GenBank/DDBJ databases">
        <title>Bacillus cereus isolates.</title>
        <authorList>
            <person name="Beno S.M."/>
        </authorList>
    </citation>
    <scope>NUCLEOTIDE SEQUENCE [LARGE SCALE GENOMIC DNA]</scope>
    <source>
        <strain evidence="1 2">FSL H8-0485</strain>
    </source>
</reference>
<name>A0A1S9TTE8_BACCE</name>